<dbReference type="AlphaFoldDB" id="A0A1G9EWI9"/>
<reference evidence="3" key="1">
    <citation type="submission" date="2016-10" db="EMBL/GenBank/DDBJ databases">
        <authorList>
            <person name="Varghese N."/>
            <person name="Submissions S."/>
        </authorList>
    </citation>
    <scope>NUCLEOTIDE SEQUENCE [LARGE SCALE GENOMIC DNA]</scope>
    <source>
        <strain evidence="3">CGMCC 1.7655</strain>
    </source>
</reference>
<dbReference type="PANTHER" id="PTHR31435">
    <property type="entry name" value="PROTEIN NATD1"/>
    <property type="match status" value="1"/>
</dbReference>
<name>A0A1G9EWI9_9RHOB</name>
<dbReference type="InterPro" id="IPR031165">
    <property type="entry name" value="GNAT_YJDJ"/>
</dbReference>
<feature type="domain" description="N-acetyltransferase" evidence="1">
    <location>
        <begin position="9"/>
        <end position="94"/>
    </location>
</feature>
<evidence type="ECO:0000313" key="3">
    <source>
        <dbReference type="Proteomes" id="UP000199555"/>
    </source>
</evidence>
<gene>
    <name evidence="2" type="ORF">SAMN04487971_103157</name>
</gene>
<dbReference type="PANTHER" id="PTHR31435:SF10">
    <property type="entry name" value="BSR4717 PROTEIN"/>
    <property type="match status" value="1"/>
</dbReference>
<accession>A0A1G9EWI9</accession>
<keyword evidence="3" id="KW-1185">Reference proteome</keyword>
<dbReference type="Gene3D" id="3.40.630.30">
    <property type="match status" value="1"/>
</dbReference>
<dbReference type="STRING" id="525640.SAMN04487971_103157"/>
<dbReference type="InterPro" id="IPR045057">
    <property type="entry name" value="Gcn5-rel_NAT"/>
</dbReference>
<protein>
    <recommendedName>
        <fullName evidence="1">N-acetyltransferase domain-containing protein</fullName>
    </recommendedName>
</protein>
<sequence length="95" mass="10656">MAEFEIEREEGGKGGRYVARIDGAEAEMTWTASESVDVIDHTFVPPELRGRSLGKALVWRAVEDARRSGRKILPICSFAAAQFRRHADWRDVLPG</sequence>
<dbReference type="Proteomes" id="UP000199555">
    <property type="component" value="Unassembled WGS sequence"/>
</dbReference>
<dbReference type="RefSeq" id="WP_090753404.1">
    <property type="nucleotide sequence ID" value="NZ_FNGE01000003.1"/>
</dbReference>
<dbReference type="EMBL" id="FNGE01000003">
    <property type="protein sequence ID" value="SDK80537.1"/>
    <property type="molecule type" value="Genomic_DNA"/>
</dbReference>
<dbReference type="Pfam" id="PF14542">
    <property type="entry name" value="Acetyltransf_CG"/>
    <property type="match status" value="1"/>
</dbReference>
<dbReference type="PROSITE" id="PS51729">
    <property type="entry name" value="GNAT_YJDJ"/>
    <property type="match status" value="1"/>
</dbReference>
<proteinExistence type="predicted"/>
<dbReference type="OrthoDB" id="9800945at2"/>
<dbReference type="InterPro" id="IPR016181">
    <property type="entry name" value="Acyl_CoA_acyltransferase"/>
</dbReference>
<organism evidence="2 3">
    <name type="scientific">Paracoccus chinensis</name>
    <dbReference type="NCBI Taxonomy" id="525640"/>
    <lineage>
        <taxon>Bacteria</taxon>
        <taxon>Pseudomonadati</taxon>
        <taxon>Pseudomonadota</taxon>
        <taxon>Alphaproteobacteria</taxon>
        <taxon>Rhodobacterales</taxon>
        <taxon>Paracoccaceae</taxon>
        <taxon>Paracoccus</taxon>
    </lineage>
</organism>
<evidence type="ECO:0000259" key="1">
    <source>
        <dbReference type="PROSITE" id="PS51729"/>
    </source>
</evidence>
<evidence type="ECO:0000313" key="2">
    <source>
        <dbReference type="EMBL" id="SDK80537.1"/>
    </source>
</evidence>
<dbReference type="SUPFAM" id="SSF55729">
    <property type="entry name" value="Acyl-CoA N-acyltransferases (Nat)"/>
    <property type="match status" value="1"/>
</dbReference>
<dbReference type="CDD" id="cd04301">
    <property type="entry name" value="NAT_SF"/>
    <property type="match status" value="1"/>
</dbReference>